<reference evidence="1" key="1">
    <citation type="submission" date="2021-11" db="EMBL/GenBank/DDBJ databases">
        <authorList>
            <person name="Islam A."/>
            <person name="Islam S."/>
            <person name="Flora M.S."/>
            <person name="Rahman M."/>
            <person name="Ziaur R.M."/>
            <person name="Epstein J.H."/>
            <person name="Hassan M."/>
            <person name="Klassen M."/>
            <person name="Woodard K."/>
            <person name="Webb A."/>
            <person name="Webby R.J."/>
            <person name="El Zowalaty M.E."/>
        </authorList>
    </citation>
    <scope>NUCLEOTIDE SEQUENCE</scope>
    <source>
        <strain evidence="1">Pbs3</strain>
    </source>
</reference>
<gene>
    <name evidence="1" type="ORF">PBS003_LOCUS5080</name>
</gene>
<organism evidence="1 2">
    <name type="scientific">Peronospora belbahrii</name>
    <dbReference type="NCBI Taxonomy" id="622444"/>
    <lineage>
        <taxon>Eukaryota</taxon>
        <taxon>Sar</taxon>
        <taxon>Stramenopiles</taxon>
        <taxon>Oomycota</taxon>
        <taxon>Peronosporomycetes</taxon>
        <taxon>Peronosporales</taxon>
        <taxon>Peronosporaceae</taxon>
        <taxon>Peronospora</taxon>
    </lineage>
</organism>
<sequence>MWVDVRNNLKRYGITMETDPANTDSGTPAQPLQLCVPHHARYLEHRNVLRQWLLDPTTQYVGMRLPLCDRRPAKYAGYQ</sequence>
<name>A0AAU9L0U5_9STRA</name>
<evidence type="ECO:0000313" key="1">
    <source>
        <dbReference type="EMBL" id="CAH0478380.1"/>
    </source>
</evidence>
<comment type="caution">
    <text evidence="1">The sequence shown here is derived from an EMBL/GenBank/DDBJ whole genome shotgun (WGS) entry which is preliminary data.</text>
</comment>
<dbReference type="Proteomes" id="UP001160483">
    <property type="component" value="Unassembled WGS sequence"/>
</dbReference>
<proteinExistence type="predicted"/>
<dbReference type="AlphaFoldDB" id="A0AAU9L0U5"/>
<protein>
    <submittedName>
        <fullName evidence="1">Uncharacterized protein</fullName>
    </submittedName>
</protein>
<evidence type="ECO:0000313" key="2">
    <source>
        <dbReference type="Proteomes" id="UP001160483"/>
    </source>
</evidence>
<dbReference type="EMBL" id="CAKKTJ010000229">
    <property type="protein sequence ID" value="CAH0478380.1"/>
    <property type="molecule type" value="Genomic_DNA"/>
</dbReference>
<accession>A0AAU9L0U5</accession>